<dbReference type="InterPro" id="IPR003789">
    <property type="entry name" value="Asn/Gln_tRNA_amidoTrase-B-like"/>
</dbReference>
<dbReference type="Gene3D" id="1.10.1510.10">
    <property type="entry name" value="Uncharacterised protein YqeY/AIM41 PF09424, N-terminal domain"/>
    <property type="match status" value="1"/>
</dbReference>
<dbReference type="PANTHER" id="PTHR28055:SF1">
    <property type="entry name" value="ALTERED INHERITANCE OF MITOCHONDRIA PROTEIN 41, MITOCHONDRIAL"/>
    <property type="match status" value="1"/>
</dbReference>
<dbReference type="PANTHER" id="PTHR28055">
    <property type="entry name" value="ALTERED INHERITANCE OF MITOCHONDRIA PROTEIN 41, MITOCHONDRIAL"/>
    <property type="match status" value="1"/>
</dbReference>
<name>X1KPY1_9ZZZZ</name>
<gene>
    <name evidence="1" type="ORF">S03H2_68503</name>
</gene>
<proteinExistence type="predicted"/>
<feature type="non-terminal residue" evidence="1">
    <location>
        <position position="105"/>
    </location>
</feature>
<dbReference type="EMBL" id="BARU01045049">
    <property type="protein sequence ID" value="GAH84058.1"/>
    <property type="molecule type" value="Genomic_DNA"/>
</dbReference>
<dbReference type="InterPro" id="IPR042184">
    <property type="entry name" value="YqeY/Aim41_N"/>
</dbReference>
<dbReference type="GO" id="GO:0016884">
    <property type="term" value="F:carbon-nitrogen ligase activity, with glutamine as amido-N-donor"/>
    <property type="evidence" value="ECO:0007669"/>
    <property type="project" value="InterPro"/>
</dbReference>
<dbReference type="SUPFAM" id="SSF89095">
    <property type="entry name" value="GatB/YqeY motif"/>
    <property type="match status" value="1"/>
</dbReference>
<evidence type="ECO:0008006" key="2">
    <source>
        <dbReference type="Google" id="ProtNLM"/>
    </source>
</evidence>
<dbReference type="Pfam" id="PF09424">
    <property type="entry name" value="YqeY"/>
    <property type="match status" value="1"/>
</dbReference>
<dbReference type="AlphaFoldDB" id="X1KPY1"/>
<dbReference type="InterPro" id="IPR019004">
    <property type="entry name" value="YqeY/Aim41"/>
</dbReference>
<organism evidence="1">
    <name type="scientific">marine sediment metagenome</name>
    <dbReference type="NCBI Taxonomy" id="412755"/>
    <lineage>
        <taxon>unclassified sequences</taxon>
        <taxon>metagenomes</taxon>
        <taxon>ecological metagenomes</taxon>
    </lineage>
</organism>
<evidence type="ECO:0000313" key="1">
    <source>
        <dbReference type="EMBL" id="GAH84058.1"/>
    </source>
</evidence>
<comment type="caution">
    <text evidence="1">The sequence shown here is derived from an EMBL/GenBank/DDBJ whole genome shotgun (WGS) entry which is preliminary data.</text>
</comment>
<protein>
    <recommendedName>
        <fullName evidence="2">GatB/YqeY domain-containing protein</fullName>
    </recommendedName>
</protein>
<sequence>MAKAVKGQARKSELTDEEVIEVISSEVKKRKEAILEFEKGERKDLVEKEKKETEVLKKYLPEQLSEQEIKKLVKVAIETVEAQNLKDMGKVMAELIPQVKGKAEG</sequence>
<dbReference type="InterPro" id="IPR023168">
    <property type="entry name" value="GatB_Yqey_C_2"/>
</dbReference>
<reference evidence="1" key="1">
    <citation type="journal article" date="2014" name="Front. Microbiol.">
        <title>High frequency of phylogenetically diverse reductive dehalogenase-homologous genes in deep subseafloor sedimentary metagenomes.</title>
        <authorList>
            <person name="Kawai M."/>
            <person name="Futagami T."/>
            <person name="Toyoda A."/>
            <person name="Takaki Y."/>
            <person name="Nishi S."/>
            <person name="Hori S."/>
            <person name="Arai W."/>
            <person name="Tsubouchi T."/>
            <person name="Morono Y."/>
            <person name="Uchiyama I."/>
            <person name="Ito T."/>
            <person name="Fujiyama A."/>
            <person name="Inagaki F."/>
            <person name="Takami H."/>
        </authorList>
    </citation>
    <scope>NUCLEOTIDE SEQUENCE</scope>
    <source>
        <strain evidence="1">Expedition CK06-06</strain>
    </source>
</reference>
<accession>X1KPY1</accession>
<dbReference type="Gene3D" id="1.10.10.410">
    <property type="match status" value="1"/>
</dbReference>